<evidence type="ECO:0000313" key="4">
    <source>
        <dbReference type="Proteomes" id="UP001595921"/>
    </source>
</evidence>
<evidence type="ECO:0000256" key="1">
    <source>
        <dbReference type="SAM" id="MobiDB-lite"/>
    </source>
</evidence>
<feature type="region of interest" description="Disordered" evidence="1">
    <location>
        <begin position="23"/>
        <end position="55"/>
    </location>
</feature>
<reference evidence="3 4" key="1">
    <citation type="journal article" date="2019" name="Int. J. Syst. Evol. Microbiol.">
        <title>The Global Catalogue of Microorganisms (GCM) 10K type strain sequencing project: providing services to taxonomists for standard genome sequencing and annotation.</title>
        <authorList>
            <consortium name="The Broad Institute Genomics Platform"/>
            <consortium name="The Broad Institute Genome Sequencing Center for Infectious Disease"/>
            <person name="Wu L."/>
            <person name="Ma J."/>
        </authorList>
    </citation>
    <scope>NUCLEOTIDE SEQUENCE [LARGE SCALE GENOMIC DNA]</scope>
    <source>
        <strain evidence="3 4">CGMCC 1.12553</strain>
    </source>
</reference>
<comment type="caution">
    <text evidence="3">The sequence shown here is derived from an EMBL/GenBank/DDBJ whole genome shotgun (WGS) entry which is preliminary data.</text>
</comment>
<dbReference type="EMBL" id="JBHSDS010000001">
    <property type="protein sequence ID" value="MFC4356364.1"/>
    <property type="molecule type" value="Genomic_DNA"/>
</dbReference>
<proteinExistence type="predicted"/>
<gene>
    <name evidence="3" type="ORF">ACFO0N_00205</name>
</gene>
<dbReference type="InterPro" id="IPR058443">
    <property type="entry name" value="DUF8130"/>
</dbReference>
<evidence type="ECO:0000259" key="2">
    <source>
        <dbReference type="Pfam" id="PF26451"/>
    </source>
</evidence>
<protein>
    <recommendedName>
        <fullName evidence="2">DUF8130 domain-containing protein</fullName>
    </recommendedName>
</protein>
<accession>A0ABD5P668</accession>
<name>A0ABD5P668_9EURY</name>
<dbReference type="PROSITE" id="PS51257">
    <property type="entry name" value="PROKAR_LIPOPROTEIN"/>
    <property type="match status" value="1"/>
</dbReference>
<sequence>MRRRHALQALVASAGLTGFAGCLSGSTPGADPTETDDGPPASDGQDARTDGGPYSVVGVESPQYVFRLNDMGNSPGGPVPTLDDLDARERRVVDAAASDGYETSDPPTWLVRFLAGTRFVERDGEFLRLHHTLPTYRIEAEAVTRDDVPGAVADTETYMEAVTYDGRRMSGLLRIAQDEANGAALTHVWPSLRELFETYDAVEYHGEVVAFELTEEDPGPPYRVTAEPASLSAVAGGSVWNVGEEPPAVRRVVRAAGEARGTYALDDPPEGLMEHLDAHEYAYLDGRFYWVGVESRERLPLAMDARFTDEGRLELALRNRADTVLELMVGAPRPFGVVHCHPEGDPDARHLLWTDAYEESTHVKTERRSVTMVQDIGLVVDLSPGESVTETYELPDLSPGRYVVDDTVAVSFPDDREGGTFPYRVTFEVR</sequence>
<feature type="domain" description="DUF8130" evidence="2">
    <location>
        <begin position="308"/>
        <end position="395"/>
    </location>
</feature>
<keyword evidence="4" id="KW-1185">Reference proteome</keyword>
<organism evidence="3 4">
    <name type="scientific">Halobium salinum</name>
    <dbReference type="NCBI Taxonomy" id="1364940"/>
    <lineage>
        <taxon>Archaea</taxon>
        <taxon>Methanobacteriati</taxon>
        <taxon>Methanobacteriota</taxon>
        <taxon>Stenosarchaea group</taxon>
        <taxon>Halobacteria</taxon>
        <taxon>Halobacteriales</taxon>
        <taxon>Haloferacaceae</taxon>
        <taxon>Halobium</taxon>
    </lineage>
</organism>
<dbReference type="AlphaFoldDB" id="A0ABD5P668"/>
<dbReference type="Pfam" id="PF26451">
    <property type="entry name" value="DUF8130"/>
    <property type="match status" value="1"/>
</dbReference>
<dbReference type="Proteomes" id="UP001595921">
    <property type="component" value="Unassembled WGS sequence"/>
</dbReference>
<dbReference type="RefSeq" id="WP_267624719.1">
    <property type="nucleotide sequence ID" value="NZ_JAODIW010000010.1"/>
</dbReference>
<evidence type="ECO:0000313" key="3">
    <source>
        <dbReference type="EMBL" id="MFC4356364.1"/>
    </source>
</evidence>